<feature type="transmembrane region" description="Helical" evidence="15">
    <location>
        <begin position="503"/>
        <end position="522"/>
    </location>
</feature>
<feature type="region of interest" description="Disordered" evidence="14">
    <location>
        <begin position="1"/>
        <end position="56"/>
    </location>
</feature>
<evidence type="ECO:0000256" key="6">
    <source>
        <dbReference type="ARBA" id="ARBA00022856"/>
    </source>
</evidence>
<feature type="transmembrane region" description="Helical" evidence="15">
    <location>
        <begin position="600"/>
        <end position="621"/>
    </location>
</feature>
<evidence type="ECO:0000256" key="4">
    <source>
        <dbReference type="ARBA" id="ARBA00022475"/>
    </source>
</evidence>
<evidence type="ECO:0000256" key="13">
    <source>
        <dbReference type="RuleBase" id="RU003755"/>
    </source>
</evidence>
<evidence type="ECO:0000256" key="15">
    <source>
        <dbReference type="SAM" id="Phobius"/>
    </source>
</evidence>
<feature type="transmembrane region" description="Helical" evidence="15">
    <location>
        <begin position="127"/>
        <end position="144"/>
    </location>
</feature>
<feature type="transmembrane region" description="Helical" evidence="15">
    <location>
        <begin position="179"/>
        <end position="200"/>
    </location>
</feature>
<comment type="similarity">
    <text evidence="2 13">Belongs to the major facilitator superfamily. Proton-dependent oligopeptide transporter (POT/PTR) (TC 2.A.17) family.</text>
</comment>
<evidence type="ECO:0000256" key="9">
    <source>
        <dbReference type="ARBA" id="ARBA00023136"/>
    </source>
</evidence>
<evidence type="ECO:0000256" key="7">
    <source>
        <dbReference type="ARBA" id="ARBA00022927"/>
    </source>
</evidence>
<dbReference type="Proteomes" id="UP000825438">
    <property type="component" value="Chromosome VI"/>
</dbReference>
<keyword evidence="10" id="KW-0325">Glycoprotein</keyword>
<keyword evidence="5 13" id="KW-0812">Transmembrane</keyword>
<feature type="transmembrane region" description="Helical" evidence="15">
    <location>
        <begin position="239"/>
        <end position="260"/>
    </location>
</feature>
<evidence type="ECO:0008006" key="17">
    <source>
        <dbReference type="Google" id="ProtNLM"/>
    </source>
</evidence>
<feature type="transmembrane region" description="Helical" evidence="15">
    <location>
        <begin position="151"/>
        <end position="173"/>
    </location>
</feature>
<feature type="transmembrane region" description="Helical" evidence="15">
    <location>
        <begin position="531"/>
        <end position="553"/>
    </location>
</feature>
<name>A0A8F3AIK2_CANAR</name>
<comment type="catalytic activity">
    <reaction evidence="11">
        <text>a dipeptide(out) + H(+)(out) = a dipeptide(in) + H(+)(in)</text>
        <dbReference type="Rhea" id="RHEA:64392"/>
        <dbReference type="ChEBI" id="CHEBI:15378"/>
        <dbReference type="ChEBI" id="CHEBI:90799"/>
    </reaction>
    <physiologicalReaction direction="left-to-right" evidence="11">
        <dbReference type="Rhea" id="RHEA:64393"/>
    </physiologicalReaction>
</comment>
<dbReference type="FunFam" id="1.20.1250.20:FF:000085">
    <property type="entry name" value="MFS peptide transporter Ptr2"/>
    <property type="match status" value="1"/>
</dbReference>
<gene>
    <name evidence="16" type="ORF">CA7LBN_004312</name>
</gene>
<comment type="catalytic activity">
    <reaction evidence="12">
        <text>an L-amino acid tripeptide(out) + H(+)(out) = an L-amino acid tripeptide(in) + H(+)(in)</text>
        <dbReference type="Rhea" id="RHEA:64400"/>
        <dbReference type="ChEBI" id="CHEBI:15378"/>
        <dbReference type="ChEBI" id="CHEBI:155837"/>
    </reaction>
    <physiologicalReaction direction="left-to-right" evidence="12">
        <dbReference type="Rhea" id="RHEA:64401"/>
    </physiologicalReaction>
</comment>
<dbReference type="PROSITE" id="PS01023">
    <property type="entry name" value="PTR2_2"/>
    <property type="match status" value="1"/>
</dbReference>
<dbReference type="SUPFAM" id="SSF103473">
    <property type="entry name" value="MFS general substrate transporter"/>
    <property type="match status" value="1"/>
</dbReference>
<dbReference type="InterPro" id="IPR000109">
    <property type="entry name" value="POT_fam"/>
</dbReference>
<reference evidence="16" key="1">
    <citation type="submission" date="2021-06" db="EMBL/GenBank/DDBJ databases">
        <title>Candida auris outbreak in lebanese hospital.</title>
        <authorList>
            <person name="Finianos M."/>
        </authorList>
    </citation>
    <scope>NUCLEOTIDE SEQUENCE</scope>
    <source>
        <strain evidence="16">CA7LBN</strain>
    </source>
</reference>
<keyword evidence="6" id="KW-0571">Peptide transport</keyword>
<feature type="region of interest" description="Disordered" evidence="14">
    <location>
        <begin position="633"/>
        <end position="669"/>
    </location>
</feature>
<dbReference type="GO" id="GO:0015031">
    <property type="term" value="P:protein transport"/>
    <property type="evidence" value="ECO:0007669"/>
    <property type="project" value="UniProtKB-KW"/>
</dbReference>
<keyword evidence="7" id="KW-0653">Protein transport</keyword>
<keyword evidence="4" id="KW-1003">Cell membrane</keyword>
<accession>A0A8F3AIK2</accession>
<evidence type="ECO:0000256" key="5">
    <source>
        <dbReference type="ARBA" id="ARBA00022692"/>
    </source>
</evidence>
<dbReference type="PANTHER" id="PTHR11654">
    <property type="entry name" value="OLIGOPEPTIDE TRANSPORTER-RELATED"/>
    <property type="match status" value="1"/>
</dbReference>
<dbReference type="Pfam" id="PF00854">
    <property type="entry name" value="PTR2"/>
    <property type="match status" value="1"/>
</dbReference>
<feature type="compositionally biased region" description="Basic and acidic residues" evidence="14">
    <location>
        <begin position="655"/>
        <end position="664"/>
    </location>
</feature>
<keyword evidence="9 15" id="KW-0472">Membrane</keyword>
<proteinExistence type="inferred from homology"/>
<protein>
    <recommendedName>
        <fullName evidence="17">Peptide transporter PTR2</fullName>
    </recommendedName>
</protein>
<evidence type="ECO:0000256" key="1">
    <source>
        <dbReference type="ARBA" id="ARBA00004651"/>
    </source>
</evidence>
<evidence type="ECO:0000256" key="11">
    <source>
        <dbReference type="ARBA" id="ARBA00023522"/>
    </source>
</evidence>
<dbReference type="GO" id="GO:0005886">
    <property type="term" value="C:plasma membrane"/>
    <property type="evidence" value="ECO:0007669"/>
    <property type="project" value="UniProtKB-SubCell"/>
</dbReference>
<feature type="compositionally biased region" description="Basic and acidic residues" evidence="14">
    <location>
        <begin position="19"/>
        <end position="42"/>
    </location>
</feature>
<evidence type="ECO:0000256" key="2">
    <source>
        <dbReference type="ARBA" id="ARBA00005982"/>
    </source>
</evidence>
<evidence type="ECO:0000256" key="3">
    <source>
        <dbReference type="ARBA" id="ARBA00022448"/>
    </source>
</evidence>
<dbReference type="AlphaFoldDB" id="A0A8F3AIK2"/>
<dbReference type="Gene3D" id="1.20.1250.20">
    <property type="entry name" value="MFS general substrate transporter like domains"/>
    <property type="match status" value="1"/>
</dbReference>
<dbReference type="InterPro" id="IPR036259">
    <property type="entry name" value="MFS_trans_sf"/>
</dbReference>
<evidence type="ECO:0000256" key="10">
    <source>
        <dbReference type="ARBA" id="ARBA00023180"/>
    </source>
</evidence>
<keyword evidence="8 15" id="KW-1133">Transmembrane helix</keyword>
<dbReference type="InterPro" id="IPR018456">
    <property type="entry name" value="PTR2_symporter_CS"/>
</dbReference>
<organism evidence="16">
    <name type="scientific">Candidozyma auris</name>
    <name type="common">Yeast</name>
    <name type="synonym">Candida auris</name>
    <dbReference type="NCBI Taxonomy" id="498019"/>
    <lineage>
        <taxon>Eukaryota</taxon>
        <taxon>Fungi</taxon>
        <taxon>Dikarya</taxon>
        <taxon>Ascomycota</taxon>
        <taxon>Saccharomycotina</taxon>
        <taxon>Pichiomycetes</taxon>
        <taxon>Metschnikowiaceae</taxon>
        <taxon>Candidozyma</taxon>
    </lineage>
</organism>
<evidence type="ECO:0000256" key="8">
    <source>
        <dbReference type="ARBA" id="ARBA00022989"/>
    </source>
</evidence>
<feature type="transmembrane region" description="Helical" evidence="15">
    <location>
        <begin position="384"/>
        <end position="408"/>
    </location>
</feature>
<dbReference type="EMBL" id="CP076754">
    <property type="protein sequence ID" value="QWW25425.1"/>
    <property type="molecule type" value="Genomic_DNA"/>
</dbReference>
<feature type="transmembrane region" description="Helical" evidence="15">
    <location>
        <begin position="420"/>
        <end position="442"/>
    </location>
</feature>
<sequence>MSETKPAANDLSNVPSASDSDKDNSLDKVHSLEKTGVHEDINKLPSSDLEQLEDDGREPTLEEMKKLRHISEKIPLSCWLVAIVELAERFSYYGLSTPFQNYMQNSPEDKPKGVLHLKNSGATALSYFWQFWCYVTPIFGAWIADTYTGKYNAICIFCGIYLVGILILFITSIPSVASYNTSLGGFIVAIIIIGLGTGGVKSNVSPLIADQIPKTKPVIKVLKSGERVIQDPNITIQNVFMFFYLMINIGSLSVIATTSLEHHVDFWAGYLLPLCFFCIAPLVLLLGRPYYVKVPVGEQVIARSFRCTYLAVKNKFNFDAARPSLHPEAGYPWSEKFVEEVRRSVYACKVFVFYPIYWLVYGQMINNFVSQAGQMELHGLPNDILQAINAITIIIFIPICERFVYPFIRRFTPFRAITKIFWGFMFASSAMVYAGVLQHFIYQQGPCYEFPKECAEEFRQVPNRIHIAIQTPAYFLIGMSEILASITGLEYAYTKAPVSMKSFIMSLFLVTNAFGSAIGIALSPTSKNPKLVWTYTGLAVSCFIAGCLFYIIFHHYNDKEDELNQLDYMEEDEVRLQPITSITESLAAQYISPSQSTSTFMFLPLIILAIIFCAISLYLPYSAGLTHLERKKRQARQQKEKPKENDFHGYIPPDEELRRQREQDEQNGLKARASAIKEKLHVTAEDLPVSIKLNQDGGLRKRTEKISADADPNNYDYDLEELIEDEAREANEERIREAYAGQKLGGDKEEMV</sequence>
<evidence type="ECO:0000256" key="14">
    <source>
        <dbReference type="SAM" id="MobiDB-lite"/>
    </source>
</evidence>
<comment type="subcellular location">
    <subcellularLocation>
        <location evidence="1">Cell membrane</location>
        <topology evidence="1">Multi-pass membrane protein</topology>
    </subcellularLocation>
    <subcellularLocation>
        <location evidence="13">Membrane</location>
        <topology evidence="13">Multi-pass membrane protein</topology>
    </subcellularLocation>
</comment>
<feature type="transmembrane region" description="Helical" evidence="15">
    <location>
        <begin position="346"/>
        <end position="364"/>
    </location>
</feature>
<feature type="compositionally biased region" description="Basic and acidic residues" evidence="14">
    <location>
        <begin position="637"/>
        <end position="647"/>
    </location>
</feature>
<dbReference type="GO" id="GO:0071916">
    <property type="term" value="F:dipeptide transmembrane transporter activity"/>
    <property type="evidence" value="ECO:0007669"/>
    <property type="project" value="UniProtKB-ARBA"/>
</dbReference>
<evidence type="ECO:0000256" key="12">
    <source>
        <dbReference type="ARBA" id="ARBA00036857"/>
    </source>
</evidence>
<keyword evidence="3 13" id="KW-0813">Transport</keyword>
<feature type="transmembrane region" description="Helical" evidence="15">
    <location>
        <begin position="266"/>
        <end position="286"/>
    </location>
</feature>
<evidence type="ECO:0000313" key="16">
    <source>
        <dbReference type="EMBL" id="QWW25425.1"/>
    </source>
</evidence>